<dbReference type="PATRIC" id="fig|1359164.3.peg.1391"/>
<accession>A0A0F3N640</accession>
<proteinExistence type="predicted"/>
<protein>
    <submittedName>
        <fullName evidence="1">Uncharacterized protein</fullName>
    </submittedName>
</protein>
<gene>
    <name evidence="1" type="ORF">APHACPA_1404</name>
</gene>
<dbReference type="AlphaFoldDB" id="A0A0F3N640"/>
<name>A0A0F3N640_RICAM</name>
<dbReference type="EMBL" id="LANR01000001">
    <property type="protein sequence ID" value="KJV62379.1"/>
    <property type="molecule type" value="Genomic_DNA"/>
</dbReference>
<reference evidence="1 2" key="1">
    <citation type="submission" date="2015-01" db="EMBL/GenBank/DDBJ databases">
        <title>Genome Sequencing of Rickettsiales.</title>
        <authorList>
            <person name="Daugherty S.C."/>
            <person name="Su Q."/>
            <person name="Abolude K."/>
            <person name="Beier-Sexton M."/>
            <person name="Carlyon J.A."/>
            <person name="Carter R."/>
            <person name="Day N.P."/>
            <person name="Dumler S.J."/>
            <person name="Dyachenko V."/>
            <person name="Godinez A."/>
            <person name="Kurtti T.J."/>
            <person name="Lichay M."/>
            <person name="Mullins K.E."/>
            <person name="Ott S."/>
            <person name="Pappas-Brown V."/>
            <person name="Paris D.H."/>
            <person name="Patel P."/>
            <person name="Richards A.L."/>
            <person name="Sadzewicz L."/>
            <person name="Sears K."/>
            <person name="Seidman D."/>
            <person name="Sengamalay N."/>
            <person name="Stenos J."/>
            <person name="Tallon L.J."/>
            <person name="Vincent G."/>
            <person name="Fraser C.M."/>
            <person name="Munderloh U."/>
            <person name="Dunning-Hotopp J.C."/>
        </authorList>
    </citation>
    <scope>NUCLEOTIDE SEQUENCE [LARGE SCALE GENOMIC DNA]</scope>
    <source>
        <strain evidence="1 2">Ac/Pa</strain>
    </source>
</reference>
<evidence type="ECO:0000313" key="1">
    <source>
        <dbReference type="EMBL" id="KJV62379.1"/>
    </source>
</evidence>
<organism evidence="1 2">
    <name type="scientific">Rickettsia amblyommatis str. Ac/Pa</name>
    <dbReference type="NCBI Taxonomy" id="1359164"/>
    <lineage>
        <taxon>Bacteria</taxon>
        <taxon>Pseudomonadati</taxon>
        <taxon>Pseudomonadota</taxon>
        <taxon>Alphaproteobacteria</taxon>
        <taxon>Rickettsiales</taxon>
        <taxon>Rickettsiaceae</taxon>
        <taxon>Rickettsieae</taxon>
        <taxon>Rickettsia</taxon>
        <taxon>spotted fever group</taxon>
    </lineage>
</organism>
<keyword evidence="2" id="KW-1185">Reference proteome</keyword>
<sequence>MSNKVSTLLLKLALKKARNIINKYFSPEEGLVDKLIAERRNEAKDE</sequence>
<comment type="caution">
    <text evidence="1">The sequence shown here is derived from an EMBL/GenBank/DDBJ whole genome shotgun (WGS) entry which is preliminary data.</text>
</comment>
<dbReference type="RefSeq" id="WP_197064042.1">
    <property type="nucleotide sequence ID" value="NZ_LANR01000001.1"/>
</dbReference>
<dbReference type="Proteomes" id="UP000033556">
    <property type="component" value="Unassembled WGS sequence"/>
</dbReference>
<evidence type="ECO:0000313" key="2">
    <source>
        <dbReference type="Proteomes" id="UP000033556"/>
    </source>
</evidence>